<comment type="caution">
    <text evidence="1">The sequence shown here is derived from an EMBL/GenBank/DDBJ whole genome shotgun (WGS) entry which is preliminary data.</text>
</comment>
<dbReference type="Proteomes" id="UP000473325">
    <property type="component" value="Unassembled WGS sequence"/>
</dbReference>
<reference evidence="1 2" key="1">
    <citation type="submission" date="2019-12" db="EMBL/GenBank/DDBJ databases">
        <authorList>
            <person name="Kun Z."/>
        </authorList>
    </citation>
    <scope>NUCLEOTIDE SEQUENCE [LARGE SCALE GENOMIC DNA]</scope>
    <source>
        <strain evidence="1 2">YIM 123512</strain>
    </source>
</reference>
<protein>
    <submittedName>
        <fullName evidence="1">Uncharacterized protein</fullName>
    </submittedName>
</protein>
<gene>
    <name evidence="1" type="ORF">GRQ65_15225</name>
</gene>
<proteinExistence type="predicted"/>
<name>A0A6L7F1A3_9ACTN</name>
<dbReference type="EMBL" id="WUEK01000009">
    <property type="protein sequence ID" value="MXG90899.1"/>
    <property type="molecule type" value="Genomic_DNA"/>
</dbReference>
<dbReference type="RefSeq" id="WP_160878828.1">
    <property type="nucleotide sequence ID" value="NZ_WUEK01000009.1"/>
</dbReference>
<keyword evidence="2" id="KW-1185">Reference proteome</keyword>
<dbReference type="AlphaFoldDB" id="A0A6L7F1A3"/>
<evidence type="ECO:0000313" key="1">
    <source>
        <dbReference type="EMBL" id="MXG90899.1"/>
    </source>
</evidence>
<evidence type="ECO:0000313" key="2">
    <source>
        <dbReference type="Proteomes" id="UP000473325"/>
    </source>
</evidence>
<accession>A0A6L7F1A3</accession>
<sequence length="159" mass="16912">MRTVLAGLVHREATVDRIHRELERARAFMRSSARDAQWFLVTSEAMSSPVPVVVAVGWVEVARAPRPAALDDTSTSALPGVMTVSVGQHDVGGRPTLVRHDLLVGADDVVRERVVALGYDDAAGVRIAMEVSTSDLAAFADLTASATSFLAAFQWGGQA</sequence>
<organism evidence="1 2">
    <name type="scientific">Nocardioides flavescens</name>
    <dbReference type="NCBI Taxonomy" id="2691959"/>
    <lineage>
        <taxon>Bacteria</taxon>
        <taxon>Bacillati</taxon>
        <taxon>Actinomycetota</taxon>
        <taxon>Actinomycetes</taxon>
        <taxon>Propionibacteriales</taxon>
        <taxon>Nocardioidaceae</taxon>
        <taxon>Nocardioides</taxon>
    </lineage>
</organism>